<dbReference type="STRING" id="571298.SAMN04488026_106423"/>
<proteinExistence type="predicted"/>
<dbReference type="AlphaFoldDB" id="A0A1G9GN20"/>
<protein>
    <submittedName>
        <fullName evidence="1">Uncharacterized protein</fullName>
    </submittedName>
</protein>
<dbReference type="EMBL" id="FNEK01000064">
    <property type="protein sequence ID" value="SDL02047.1"/>
    <property type="molecule type" value="Genomic_DNA"/>
</dbReference>
<organism evidence="1 2">
    <name type="scientific">Aliiruegeria lutimaris</name>
    <dbReference type="NCBI Taxonomy" id="571298"/>
    <lineage>
        <taxon>Bacteria</taxon>
        <taxon>Pseudomonadati</taxon>
        <taxon>Pseudomonadota</taxon>
        <taxon>Alphaproteobacteria</taxon>
        <taxon>Rhodobacterales</taxon>
        <taxon>Roseobacteraceae</taxon>
        <taxon>Aliiruegeria</taxon>
    </lineage>
</organism>
<sequence>MAIRQKTVITVNMQGQASSHSLVEVGVRDLASKIDEPLERGGTNFGFSPT</sequence>
<gene>
    <name evidence="1" type="ORF">SAMN04488026_106423</name>
</gene>
<reference evidence="1 2" key="1">
    <citation type="submission" date="2016-10" db="EMBL/GenBank/DDBJ databases">
        <authorList>
            <person name="de Groot N.N."/>
        </authorList>
    </citation>
    <scope>NUCLEOTIDE SEQUENCE [LARGE SCALE GENOMIC DNA]</scope>
    <source>
        <strain evidence="1 2">DSM 25294</strain>
    </source>
</reference>
<evidence type="ECO:0000313" key="2">
    <source>
        <dbReference type="Proteomes" id="UP000199382"/>
    </source>
</evidence>
<name>A0A1G9GN20_9RHOB</name>
<keyword evidence="2" id="KW-1185">Reference proteome</keyword>
<dbReference type="RefSeq" id="WP_170844690.1">
    <property type="nucleotide sequence ID" value="NZ_FNEK01000064.1"/>
</dbReference>
<accession>A0A1G9GN20</accession>
<dbReference type="Proteomes" id="UP000199382">
    <property type="component" value="Unassembled WGS sequence"/>
</dbReference>
<evidence type="ECO:0000313" key="1">
    <source>
        <dbReference type="EMBL" id="SDL02047.1"/>
    </source>
</evidence>